<feature type="region of interest" description="Disordered" evidence="1">
    <location>
        <begin position="1"/>
        <end position="55"/>
    </location>
</feature>
<feature type="compositionally biased region" description="Polar residues" evidence="1">
    <location>
        <begin position="460"/>
        <end position="473"/>
    </location>
</feature>
<evidence type="ECO:0000313" key="2">
    <source>
        <dbReference type="EMBL" id="MBY16420.1"/>
    </source>
</evidence>
<dbReference type="AlphaFoldDB" id="A0A2S2NGX0"/>
<protein>
    <submittedName>
        <fullName evidence="2">Uncharacterized protein</fullName>
    </submittedName>
</protein>
<sequence length="495" mass="55066">MSSTCLNEFSENEDAIHPSSPHQQLAQSGLRAGASPEKRTDGDRGCPNPCSRDEGPIDCKTLSVRRRLAEDLGCCGCTNEPETPCLQVTGDTGTCCQQQRRAATPNRCCPEPDANADEYVDPVEQIINEGLQQQQRKRHGRRRSSRSSRPAARPPATDRRSSYQPDYFDDQADMNNWRVHRDHSRRGETREQPSSSPPSQRHRSSLAFEPFIDDEQYSPARPSTPGGAPTRPPPPPPQNENQDVRQEMVLELQRLDEQRAHLLECMERERKIVEMVLEYKRQKRARPAAAEAVDPRDDRERIQRRIDEAKRKTAEVQRRLQQSGAHRCGADDEVPACPTAAAARCPTPSSSSAAKCPTSPPSASRCLQTPTPSPRNPTSTCSAAAGPETSTTSCQRRRLRYQPPSPDTDTEDESCAPPPPRRRLLKYRPPPPSDSSGEDAEGNECGRRQSAGNNADDRQSSLQDSYTYYNRSVRNGVPPVTADVPQQTSCPWTGR</sequence>
<name>A0A2S2NGX0_SCHGA</name>
<accession>A0A2S2NGX0</accession>
<evidence type="ECO:0000256" key="1">
    <source>
        <dbReference type="SAM" id="MobiDB-lite"/>
    </source>
</evidence>
<feature type="compositionally biased region" description="Low complexity" evidence="1">
    <location>
        <begin position="340"/>
        <end position="354"/>
    </location>
</feature>
<reference evidence="2" key="1">
    <citation type="submission" date="2018-04" db="EMBL/GenBank/DDBJ databases">
        <title>Transcriptome of Schizaphis graminum biotype I.</title>
        <authorList>
            <person name="Scully E.D."/>
            <person name="Geib S.M."/>
            <person name="Palmer N.A."/>
            <person name="Koch K."/>
            <person name="Bradshaw J."/>
            <person name="Heng-Moss T."/>
            <person name="Sarath G."/>
        </authorList>
    </citation>
    <scope>NUCLEOTIDE SEQUENCE</scope>
</reference>
<proteinExistence type="predicted"/>
<feature type="compositionally biased region" description="Basic residues" evidence="1">
    <location>
        <begin position="135"/>
        <end position="146"/>
    </location>
</feature>
<feature type="compositionally biased region" description="Polar residues" evidence="1">
    <location>
        <begin position="484"/>
        <end position="495"/>
    </location>
</feature>
<gene>
    <name evidence="2" type="ORF">g.117167</name>
</gene>
<organism evidence="2">
    <name type="scientific">Schizaphis graminum</name>
    <name type="common">Green bug aphid</name>
    <dbReference type="NCBI Taxonomy" id="13262"/>
    <lineage>
        <taxon>Eukaryota</taxon>
        <taxon>Metazoa</taxon>
        <taxon>Ecdysozoa</taxon>
        <taxon>Arthropoda</taxon>
        <taxon>Hexapoda</taxon>
        <taxon>Insecta</taxon>
        <taxon>Pterygota</taxon>
        <taxon>Neoptera</taxon>
        <taxon>Paraneoptera</taxon>
        <taxon>Hemiptera</taxon>
        <taxon>Sternorrhyncha</taxon>
        <taxon>Aphidomorpha</taxon>
        <taxon>Aphidoidea</taxon>
        <taxon>Aphididae</taxon>
        <taxon>Aphidini</taxon>
        <taxon>Schizaphis</taxon>
    </lineage>
</organism>
<dbReference type="EMBL" id="GGMR01003801">
    <property type="protein sequence ID" value="MBY16420.1"/>
    <property type="molecule type" value="Transcribed_RNA"/>
</dbReference>
<feature type="region of interest" description="Disordered" evidence="1">
    <location>
        <begin position="131"/>
        <end position="241"/>
    </location>
</feature>
<feature type="region of interest" description="Disordered" evidence="1">
    <location>
        <begin position="340"/>
        <end position="495"/>
    </location>
</feature>